<feature type="domain" description="EAL" evidence="1">
    <location>
        <begin position="1"/>
        <end position="206"/>
    </location>
</feature>
<dbReference type="PANTHER" id="PTHR33525:SF4">
    <property type="entry name" value="CYCLIC DI-GMP PHOSPHODIESTERASE CDGJ"/>
    <property type="match status" value="1"/>
</dbReference>
<evidence type="ECO:0000313" key="4">
    <source>
        <dbReference type="EMBL" id="QQR30801.1"/>
    </source>
</evidence>
<dbReference type="EMBL" id="CP065321">
    <property type="protein sequence ID" value="QQR30801.1"/>
    <property type="molecule type" value="Genomic_DNA"/>
</dbReference>
<dbReference type="Gene3D" id="1.10.3210.10">
    <property type="entry name" value="Hypothetical protein af1432"/>
    <property type="match status" value="1"/>
</dbReference>
<dbReference type="InterPro" id="IPR014408">
    <property type="entry name" value="dGMP_Pdiesterase_EAL/HD-GYP"/>
</dbReference>
<keyword evidence="5" id="KW-1185">Reference proteome</keyword>
<dbReference type="InterPro" id="IPR035919">
    <property type="entry name" value="EAL_sf"/>
</dbReference>
<evidence type="ECO:0000313" key="3">
    <source>
        <dbReference type="EMBL" id="ASB41541.1"/>
    </source>
</evidence>
<dbReference type="Gene3D" id="3.20.20.450">
    <property type="entry name" value="EAL domain"/>
    <property type="match status" value="1"/>
</dbReference>
<dbReference type="InterPro" id="IPR052340">
    <property type="entry name" value="RNase_Y/CdgJ"/>
</dbReference>
<feature type="domain" description="HDOD" evidence="2">
    <location>
        <begin position="200"/>
        <end position="390"/>
    </location>
</feature>
<dbReference type="RefSeq" id="WP_066539743.1">
    <property type="nucleotide sequence ID" value="NZ_CP021422.1"/>
</dbReference>
<reference evidence="4 6" key="3">
    <citation type="submission" date="2020-11" db="EMBL/GenBank/DDBJ databases">
        <title>Closed and high quality bacterial genomes of the OMM12 community.</title>
        <authorList>
            <person name="Marbouty M."/>
            <person name="Lamy-Besnier Q."/>
            <person name="Debarbieux L."/>
            <person name="Koszul R."/>
        </authorList>
    </citation>
    <scope>NUCLEOTIDE SEQUENCE [LARGE SCALE GENOMIC DNA]</scope>
    <source>
        <strain evidence="4 6">KB18</strain>
    </source>
</reference>
<name>A0A1Z2XT23_9FIRM</name>
<dbReference type="Proteomes" id="UP000596035">
    <property type="component" value="Chromosome"/>
</dbReference>
<dbReference type="InterPro" id="IPR013976">
    <property type="entry name" value="HDOD"/>
</dbReference>
<reference evidence="3" key="1">
    <citation type="journal article" date="2017" name="Genome Announc.">
        <title>High-Quality Whole-Genome Sequences of the Oligo-Mouse-Microbiota Bacterial Community.</title>
        <authorList>
            <person name="Garzetti D."/>
            <person name="Brugiroux S."/>
            <person name="Bunk B."/>
            <person name="Pukall R."/>
            <person name="McCoy K.D."/>
            <person name="Macpherson A.J."/>
            <person name="Stecher B."/>
        </authorList>
    </citation>
    <scope>NUCLEOTIDE SEQUENCE</scope>
    <source>
        <strain evidence="3">KB18</strain>
    </source>
</reference>
<dbReference type="SUPFAM" id="SSF141868">
    <property type="entry name" value="EAL domain-like"/>
    <property type="match status" value="1"/>
</dbReference>
<dbReference type="PANTHER" id="PTHR33525">
    <property type="match status" value="1"/>
</dbReference>
<dbReference type="Pfam" id="PF00563">
    <property type="entry name" value="EAL"/>
    <property type="match status" value="1"/>
</dbReference>
<dbReference type="PROSITE" id="PS50883">
    <property type="entry name" value="EAL"/>
    <property type="match status" value="1"/>
</dbReference>
<proteinExistence type="predicted"/>
<reference evidence="5" key="2">
    <citation type="submission" date="2017-05" db="EMBL/GenBank/DDBJ databases">
        <title>Improved OligoMM genomes.</title>
        <authorList>
            <person name="Garzetti D."/>
        </authorList>
    </citation>
    <scope>NUCLEOTIDE SEQUENCE [LARGE SCALE GENOMIC DNA]</scope>
    <source>
        <strain evidence="5">KB18</strain>
    </source>
</reference>
<organism evidence="4 6">
    <name type="scientific">Acutalibacter muris</name>
    <dbReference type="NCBI Taxonomy" id="1796620"/>
    <lineage>
        <taxon>Bacteria</taxon>
        <taxon>Bacillati</taxon>
        <taxon>Bacillota</taxon>
        <taxon>Clostridia</taxon>
        <taxon>Eubacteriales</taxon>
        <taxon>Acutalibacteraceae</taxon>
        <taxon>Acutalibacter</taxon>
    </lineage>
</organism>
<dbReference type="InterPro" id="IPR001633">
    <property type="entry name" value="EAL_dom"/>
</dbReference>
<dbReference type="Pfam" id="PF08668">
    <property type="entry name" value="HDOD"/>
    <property type="match status" value="1"/>
</dbReference>
<dbReference type="EMBL" id="CP021422">
    <property type="protein sequence ID" value="ASB41541.1"/>
    <property type="molecule type" value="Genomic_DNA"/>
</dbReference>
<evidence type="ECO:0000313" key="6">
    <source>
        <dbReference type="Proteomes" id="UP000596035"/>
    </source>
</evidence>
<evidence type="ECO:0000259" key="1">
    <source>
        <dbReference type="PROSITE" id="PS50883"/>
    </source>
</evidence>
<dbReference type="AlphaFoldDB" id="A0A1Z2XT23"/>
<dbReference type="PROSITE" id="PS51833">
    <property type="entry name" value="HDOD"/>
    <property type="match status" value="1"/>
</dbReference>
<evidence type="ECO:0000259" key="2">
    <source>
        <dbReference type="PROSITE" id="PS51833"/>
    </source>
</evidence>
<dbReference type="KEGG" id="amur:ADH66_13285"/>
<dbReference type="Proteomes" id="UP000196710">
    <property type="component" value="Chromosome"/>
</dbReference>
<dbReference type="SUPFAM" id="SSF109604">
    <property type="entry name" value="HD-domain/PDEase-like"/>
    <property type="match status" value="1"/>
</dbReference>
<accession>A0A1Z2XT23</accession>
<protein>
    <submittedName>
        <fullName evidence="3">Diguanylate phosphodiesterase</fullName>
    </submittedName>
    <submittedName>
        <fullName evidence="4">HDOD domain-containing protein</fullName>
    </submittedName>
</protein>
<dbReference type="PIRSF" id="PIRSF003180">
    <property type="entry name" value="DiGMPpdiest_YuxH"/>
    <property type="match status" value="1"/>
</dbReference>
<evidence type="ECO:0000313" key="5">
    <source>
        <dbReference type="Proteomes" id="UP000196710"/>
    </source>
</evidence>
<gene>
    <name evidence="3" type="ORF">ADH66_13285</name>
    <name evidence="4" type="ORF">I5Q82_03625</name>
</gene>
<sequence>MRERYIVRQPVKNEKNQIIAYEILYYGENQAYGNSDESSNEFAVADTVYSFLMHNVEKSLTDAVHFMTFTTTLLMKKTPALFPKEKLVIQIDDSVVIHPLALRFVQQYARDGYKIAVNEFQFAPRYLSLIDFIDYIKLNVKTISGASAENIVNLARSMNKKVIATNVDNKELYDTALRMGMDAMEGSYVAKQMATKAHSSGYLQSNFFRLMVAVVKEEPDMEEIEQIISMDATLTYGLLRVANSAYFTTNKITTIRQGLVTLGISQLKQWIYLLSTTNANDEIDETAEEFLKLSFMRASFCSELMRYAKNMPISRSDAYLMGMFSTLEHLIDAPMEEILSTVPIAEEIKAAILRHEGRCGQLYDLTLSYEEADWEKITKHAEELGIPTHTLTTVYFNCTESVNATWKQMISPQQPGTEELEG</sequence>